<name>A0A852UV95_9ACTN</name>
<dbReference type="EMBL" id="JACCCO010000001">
    <property type="protein sequence ID" value="NYF39870.1"/>
    <property type="molecule type" value="Genomic_DNA"/>
</dbReference>
<dbReference type="GO" id="GO:0032196">
    <property type="term" value="P:transposition"/>
    <property type="evidence" value="ECO:0007669"/>
    <property type="project" value="UniProtKB-KW"/>
</dbReference>
<keyword evidence="3" id="KW-0479">Metal-binding</keyword>
<evidence type="ECO:0000256" key="3">
    <source>
        <dbReference type="ARBA" id="ARBA00022723"/>
    </source>
</evidence>
<keyword evidence="5" id="KW-0238">DNA-binding</keyword>
<keyword evidence="11" id="KW-1185">Reference proteome</keyword>
<dbReference type="InterPro" id="IPR001959">
    <property type="entry name" value="Transposase"/>
</dbReference>
<sequence length="384" mass="42554">MQLRYNFRLYPTAGQRLALAKAFGCARVVFNDGLRLRQQAHEQGLPYLSDGDLFKRMITQAKKTPERAWLGEVSAVVLQQALADLNTAFRNFFASVSGKRKGPKMAPPRFRSRKDTRQTVRFTRNARFAITTGGKLRLPKIGEVTLRWSRDLPSEPSSVTVTKDASGRYFASFVVETGDEPLPEATSQIGVDLGLTHFAVLSDGRKIDNPRFLRRAERRLKKAQKALSRKAKGSANRRKAVVKVAKAHAGVADARRDHHHKLSTAIIRDDQTVYVEDLAVNGLACTRLAKSVHDVGWSAFVDMLEYKAARYGRTFAKVGRFLPSSQTCSVCFVIDGPKPLSVREWTCGACQTTHDQDVNASRIVLAAGRAERRNACGGTVRPAA</sequence>
<dbReference type="AlphaFoldDB" id="A0A852UV95"/>
<protein>
    <submittedName>
        <fullName evidence="10">Putative transposase</fullName>
    </submittedName>
</protein>
<keyword evidence="4" id="KW-0862">Zinc</keyword>
<feature type="domain" description="Cas12f1-like TNB" evidence="8">
    <location>
        <begin position="297"/>
        <end position="362"/>
    </location>
</feature>
<dbReference type="GO" id="GO:0003677">
    <property type="term" value="F:DNA binding"/>
    <property type="evidence" value="ECO:0007669"/>
    <property type="project" value="UniProtKB-KW"/>
</dbReference>
<keyword evidence="6" id="KW-0233">DNA recombination</keyword>
<feature type="domain" description="Probable transposase IS891/IS1136/IS1341" evidence="7">
    <location>
        <begin position="172"/>
        <end position="284"/>
    </location>
</feature>
<evidence type="ECO:0000256" key="5">
    <source>
        <dbReference type="ARBA" id="ARBA00023125"/>
    </source>
</evidence>
<dbReference type="GO" id="GO:0006310">
    <property type="term" value="P:DNA recombination"/>
    <property type="evidence" value="ECO:0007669"/>
    <property type="project" value="UniProtKB-KW"/>
</dbReference>
<reference evidence="10 11" key="1">
    <citation type="submission" date="2020-07" db="EMBL/GenBank/DDBJ databases">
        <title>Sequencing the genomes of 1000 actinobacteria strains.</title>
        <authorList>
            <person name="Klenk H.-P."/>
        </authorList>
    </citation>
    <scope>NUCLEOTIDE SEQUENCE [LARGE SCALE GENOMIC DNA]</scope>
    <source>
        <strain evidence="10 11">DSM 45763</strain>
    </source>
</reference>
<evidence type="ECO:0000259" key="7">
    <source>
        <dbReference type="Pfam" id="PF01385"/>
    </source>
</evidence>
<dbReference type="InterPro" id="IPR010095">
    <property type="entry name" value="Cas12f1-like_TNB"/>
</dbReference>
<feature type="domain" description="Transposase putative helix-turn-helix" evidence="9">
    <location>
        <begin position="1"/>
        <end position="44"/>
    </location>
</feature>
<proteinExistence type="inferred from homology"/>
<evidence type="ECO:0000256" key="6">
    <source>
        <dbReference type="ARBA" id="ARBA00023172"/>
    </source>
</evidence>
<dbReference type="GO" id="GO:0046872">
    <property type="term" value="F:metal ion binding"/>
    <property type="evidence" value="ECO:0007669"/>
    <property type="project" value="UniProtKB-KW"/>
</dbReference>
<dbReference type="Proteomes" id="UP000576393">
    <property type="component" value="Unassembled WGS sequence"/>
</dbReference>
<evidence type="ECO:0000259" key="8">
    <source>
        <dbReference type="Pfam" id="PF07282"/>
    </source>
</evidence>
<evidence type="ECO:0000256" key="4">
    <source>
        <dbReference type="ARBA" id="ARBA00022833"/>
    </source>
</evidence>
<dbReference type="RefSeq" id="WP_179819457.1">
    <property type="nucleotide sequence ID" value="NZ_JACCCO010000001.1"/>
</dbReference>
<evidence type="ECO:0000259" key="9">
    <source>
        <dbReference type="Pfam" id="PF12323"/>
    </source>
</evidence>
<comment type="caution">
    <text evidence="10">The sequence shown here is derived from an EMBL/GenBank/DDBJ whole genome shotgun (WGS) entry which is preliminary data.</text>
</comment>
<dbReference type="InterPro" id="IPR021027">
    <property type="entry name" value="Transposase_put_HTH"/>
</dbReference>
<dbReference type="Pfam" id="PF01385">
    <property type="entry name" value="OrfB_IS605"/>
    <property type="match status" value="1"/>
</dbReference>
<comment type="similarity">
    <text evidence="1">In the C-terminal section; belongs to the transposase 35 family.</text>
</comment>
<dbReference type="Pfam" id="PF12323">
    <property type="entry name" value="HTH_OrfB_IS605"/>
    <property type="match status" value="1"/>
</dbReference>
<organism evidence="10 11">
    <name type="scientific">Streptosporangium sandarakinum</name>
    <dbReference type="NCBI Taxonomy" id="1260955"/>
    <lineage>
        <taxon>Bacteria</taxon>
        <taxon>Bacillati</taxon>
        <taxon>Actinomycetota</taxon>
        <taxon>Actinomycetes</taxon>
        <taxon>Streptosporangiales</taxon>
        <taxon>Streptosporangiaceae</taxon>
        <taxon>Streptosporangium</taxon>
    </lineage>
</organism>
<evidence type="ECO:0000256" key="2">
    <source>
        <dbReference type="ARBA" id="ARBA00022578"/>
    </source>
</evidence>
<evidence type="ECO:0000313" key="10">
    <source>
        <dbReference type="EMBL" id="NYF39870.1"/>
    </source>
</evidence>
<keyword evidence="2" id="KW-0815">Transposition</keyword>
<accession>A0A852UV95</accession>
<gene>
    <name evidence="10" type="ORF">HDA43_002029</name>
</gene>
<evidence type="ECO:0000256" key="1">
    <source>
        <dbReference type="ARBA" id="ARBA00008761"/>
    </source>
</evidence>
<dbReference type="Pfam" id="PF07282">
    <property type="entry name" value="Cas12f1-like_TNB"/>
    <property type="match status" value="1"/>
</dbReference>
<evidence type="ECO:0000313" key="11">
    <source>
        <dbReference type="Proteomes" id="UP000576393"/>
    </source>
</evidence>
<dbReference type="NCBIfam" id="NF040570">
    <property type="entry name" value="guided_TnpB"/>
    <property type="match status" value="1"/>
</dbReference>